<comment type="caution">
    <text evidence="2">The sequence shown here is derived from an EMBL/GenBank/DDBJ whole genome shotgun (WGS) entry which is preliminary data.</text>
</comment>
<dbReference type="Proteomes" id="UP001454036">
    <property type="component" value="Unassembled WGS sequence"/>
</dbReference>
<protein>
    <submittedName>
        <fullName evidence="2">Uncharacterized protein</fullName>
    </submittedName>
</protein>
<keyword evidence="3" id="KW-1185">Reference proteome</keyword>
<feature type="region of interest" description="Disordered" evidence="1">
    <location>
        <begin position="207"/>
        <end position="230"/>
    </location>
</feature>
<organism evidence="2 3">
    <name type="scientific">Lithospermum erythrorhizon</name>
    <name type="common">Purple gromwell</name>
    <name type="synonym">Lithospermum officinale var. erythrorhizon</name>
    <dbReference type="NCBI Taxonomy" id="34254"/>
    <lineage>
        <taxon>Eukaryota</taxon>
        <taxon>Viridiplantae</taxon>
        <taxon>Streptophyta</taxon>
        <taxon>Embryophyta</taxon>
        <taxon>Tracheophyta</taxon>
        <taxon>Spermatophyta</taxon>
        <taxon>Magnoliopsida</taxon>
        <taxon>eudicotyledons</taxon>
        <taxon>Gunneridae</taxon>
        <taxon>Pentapetalae</taxon>
        <taxon>asterids</taxon>
        <taxon>lamiids</taxon>
        <taxon>Boraginales</taxon>
        <taxon>Boraginaceae</taxon>
        <taxon>Boraginoideae</taxon>
        <taxon>Lithospermeae</taxon>
        <taxon>Lithospermum</taxon>
    </lineage>
</organism>
<gene>
    <name evidence="2" type="ORF">LIER_37057</name>
</gene>
<dbReference type="AlphaFoldDB" id="A0AAV3PEH1"/>
<name>A0AAV3PEH1_LITER</name>
<evidence type="ECO:0000313" key="3">
    <source>
        <dbReference type="Proteomes" id="UP001454036"/>
    </source>
</evidence>
<accession>A0AAV3PEH1</accession>
<dbReference type="EMBL" id="BAABME010017440">
    <property type="protein sequence ID" value="GAA0150074.1"/>
    <property type="molecule type" value="Genomic_DNA"/>
</dbReference>
<reference evidence="2 3" key="1">
    <citation type="submission" date="2024-01" db="EMBL/GenBank/DDBJ databases">
        <title>The complete chloroplast genome sequence of Lithospermum erythrorhizon: insights into the phylogenetic relationship among Boraginaceae species and the maternal lineages of purple gromwells.</title>
        <authorList>
            <person name="Okada T."/>
            <person name="Watanabe K."/>
        </authorList>
    </citation>
    <scope>NUCLEOTIDE SEQUENCE [LARGE SCALE GENOMIC DNA]</scope>
</reference>
<proteinExistence type="predicted"/>
<evidence type="ECO:0000256" key="1">
    <source>
        <dbReference type="SAM" id="MobiDB-lite"/>
    </source>
</evidence>
<evidence type="ECO:0000313" key="2">
    <source>
        <dbReference type="EMBL" id="GAA0150074.1"/>
    </source>
</evidence>
<sequence>MKIDSRIIYHVPKFRDKSSGPCNPLKSSAAEKEVIEQENSIWTFGDDDHLSEKEMDNKRMDSENLLKIWMGILIFGGLHQNQKEYKKERTHEIDQRVLTKECFSPSESSDSIPSKWPKKVEIIRRTSKEIIDGAHPEESLGAVFKHNLARAKFALSVLHKSIVDDEYGRGIEKFCTTPSASKVISSRKKNKHSTNKGYYQNSFGQWRKSSKRTFPPGMRLDTITNQTNLN</sequence>